<dbReference type="AlphaFoldDB" id="A0A150FZF0"/>
<organism evidence="1 2">
    <name type="scientific">Gonium pectorale</name>
    <name type="common">Green alga</name>
    <dbReference type="NCBI Taxonomy" id="33097"/>
    <lineage>
        <taxon>Eukaryota</taxon>
        <taxon>Viridiplantae</taxon>
        <taxon>Chlorophyta</taxon>
        <taxon>core chlorophytes</taxon>
        <taxon>Chlorophyceae</taxon>
        <taxon>CS clade</taxon>
        <taxon>Chlamydomonadales</taxon>
        <taxon>Volvocaceae</taxon>
        <taxon>Gonium</taxon>
    </lineage>
</organism>
<evidence type="ECO:0000313" key="2">
    <source>
        <dbReference type="Proteomes" id="UP000075714"/>
    </source>
</evidence>
<comment type="caution">
    <text evidence="1">The sequence shown here is derived from an EMBL/GenBank/DDBJ whole genome shotgun (WGS) entry which is preliminary data.</text>
</comment>
<reference evidence="2" key="1">
    <citation type="journal article" date="2016" name="Nat. Commun.">
        <title>The Gonium pectorale genome demonstrates co-option of cell cycle regulation during the evolution of multicellularity.</title>
        <authorList>
            <person name="Hanschen E.R."/>
            <person name="Marriage T.N."/>
            <person name="Ferris P.J."/>
            <person name="Hamaji T."/>
            <person name="Toyoda A."/>
            <person name="Fujiyama A."/>
            <person name="Neme R."/>
            <person name="Noguchi H."/>
            <person name="Minakuchi Y."/>
            <person name="Suzuki M."/>
            <person name="Kawai-Toyooka H."/>
            <person name="Smith D.R."/>
            <person name="Sparks H."/>
            <person name="Anderson J."/>
            <person name="Bakaric R."/>
            <person name="Luria V."/>
            <person name="Karger A."/>
            <person name="Kirschner M.W."/>
            <person name="Durand P.M."/>
            <person name="Michod R.E."/>
            <person name="Nozaki H."/>
            <person name="Olson B.J."/>
        </authorList>
    </citation>
    <scope>NUCLEOTIDE SEQUENCE [LARGE SCALE GENOMIC DNA]</scope>
    <source>
        <strain evidence="2">NIES-2863</strain>
    </source>
</reference>
<protein>
    <recommendedName>
        <fullName evidence="3">Phytanoyl-CoA dioxygenase</fullName>
    </recommendedName>
</protein>
<proteinExistence type="predicted"/>
<gene>
    <name evidence="1" type="ORF">GPECTOR_146g5</name>
</gene>
<accession>A0A150FZF0</accession>
<dbReference type="EMBL" id="LSYV01000146">
    <property type="protein sequence ID" value="KXZ42440.1"/>
    <property type="molecule type" value="Genomic_DNA"/>
</dbReference>
<dbReference type="OrthoDB" id="547380at2759"/>
<name>A0A150FZF0_GONPE</name>
<evidence type="ECO:0008006" key="3">
    <source>
        <dbReference type="Google" id="ProtNLM"/>
    </source>
</evidence>
<sequence>MGKSTVAERLAHLPHFKLIRLELAVGDVLLLSGDCVHAGDRGLDKKPSLRVHWYVMNYEKTDDTNILEVFGKEFASHFE</sequence>
<keyword evidence="2" id="KW-1185">Reference proteome</keyword>
<dbReference type="Proteomes" id="UP000075714">
    <property type="component" value="Unassembled WGS sequence"/>
</dbReference>
<evidence type="ECO:0000313" key="1">
    <source>
        <dbReference type="EMBL" id="KXZ42440.1"/>
    </source>
</evidence>